<dbReference type="GO" id="GO:0016829">
    <property type="term" value="F:lyase activity"/>
    <property type="evidence" value="ECO:0007669"/>
    <property type="project" value="UniProtKB-KW"/>
</dbReference>
<dbReference type="EMBL" id="SJPQ01000003">
    <property type="protein sequence ID" value="TWT87423.1"/>
    <property type="molecule type" value="Genomic_DNA"/>
</dbReference>
<evidence type="ECO:0000313" key="3">
    <source>
        <dbReference type="Proteomes" id="UP000315440"/>
    </source>
</evidence>
<dbReference type="AlphaFoldDB" id="A0A5C5ZLV6"/>
<dbReference type="OrthoDB" id="9804686at2"/>
<keyword evidence="2" id="KW-0456">Lyase</keyword>
<reference evidence="2 3" key="1">
    <citation type="submission" date="2019-02" db="EMBL/GenBank/DDBJ databases">
        <title>Deep-cultivation of Planctomycetes and their phenomic and genomic characterization uncovers novel biology.</title>
        <authorList>
            <person name="Wiegand S."/>
            <person name="Jogler M."/>
            <person name="Boedeker C."/>
            <person name="Pinto D."/>
            <person name="Vollmers J."/>
            <person name="Rivas-Marin E."/>
            <person name="Kohn T."/>
            <person name="Peeters S.H."/>
            <person name="Heuer A."/>
            <person name="Rast P."/>
            <person name="Oberbeckmann S."/>
            <person name="Bunk B."/>
            <person name="Jeske O."/>
            <person name="Meyerdierks A."/>
            <person name="Storesund J.E."/>
            <person name="Kallscheuer N."/>
            <person name="Luecker S."/>
            <person name="Lage O.M."/>
            <person name="Pohl T."/>
            <person name="Merkel B.J."/>
            <person name="Hornburger P."/>
            <person name="Mueller R.-W."/>
            <person name="Bruemmer F."/>
            <person name="Labrenz M."/>
            <person name="Spormann A.M."/>
            <person name="Op Den Camp H."/>
            <person name="Overmann J."/>
            <person name="Amann R."/>
            <person name="Jetten M.S.M."/>
            <person name="Mascher T."/>
            <person name="Medema M.H."/>
            <person name="Devos D.P."/>
            <person name="Kaster A.-K."/>
            <person name="Ovreas L."/>
            <person name="Rohde M."/>
            <person name="Galperin M.Y."/>
            <person name="Jogler C."/>
        </authorList>
    </citation>
    <scope>NUCLEOTIDE SEQUENCE [LARGE SCALE GENOMIC DNA]</scope>
    <source>
        <strain evidence="2 3">Mal64</strain>
    </source>
</reference>
<feature type="signal peptide" evidence="1">
    <location>
        <begin position="1"/>
        <end position="22"/>
    </location>
</feature>
<dbReference type="Proteomes" id="UP000315440">
    <property type="component" value="Unassembled WGS sequence"/>
</dbReference>
<dbReference type="Pfam" id="PF09492">
    <property type="entry name" value="Pec_lyase"/>
    <property type="match status" value="1"/>
</dbReference>
<evidence type="ECO:0000313" key="2">
    <source>
        <dbReference type="EMBL" id="TWT87423.1"/>
    </source>
</evidence>
<proteinExistence type="predicted"/>
<sequence length="370" mass="41870" precursor="true">MTLLRPIILLLLLVCHASWAEAQHADPQETQLVRWWRVFDQPAEWYGGADAQRIGDNVLAYQSPNGGWCKNVDMAVPHSEEQLAELRRNAGRRETLIDNGATYTQIRLLSHIFAATGETRFGEARDRGLDFVYAMQYPNGGWPMIHPLQDNYTRRITFNDGSMIGVMRLLTDVAEGAAPFDTVDSDRQAQARQAVERGLEAILRMQVRVDGRPTVWCAQHNEVDLTPTGARTYELPSLSGMESVEVVQYLMDVEEPSDEVIAAIEGAVDWFERAKITGKAVRWRDDPSLSRGRDRIVVDDPNGDPLWGRFYEIATNKPMFVGRDGVVKDTLAEIEYERRVGYSWIGSYAKGLLAEDYPAWRKRIGSPVRD</sequence>
<gene>
    <name evidence="2" type="ORF">Mal64_29620</name>
</gene>
<dbReference type="SUPFAM" id="SSF81853">
    <property type="entry name" value="Family 10 polysaccharide lyase"/>
    <property type="match status" value="1"/>
</dbReference>
<keyword evidence="3" id="KW-1185">Reference proteome</keyword>
<dbReference type="NCBIfam" id="TIGR02474">
    <property type="entry name" value="pec_lyase"/>
    <property type="match status" value="1"/>
</dbReference>
<dbReference type="InterPro" id="IPR012669">
    <property type="entry name" value="Pectate_lyase"/>
</dbReference>
<protein>
    <submittedName>
        <fullName evidence="2">Pectic acid lyase</fullName>
    </submittedName>
</protein>
<feature type="chain" id="PRO_5022918309" evidence="1">
    <location>
        <begin position="23"/>
        <end position="370"/>
    </location>
</feature>
<keyword evidence="1" id="KW-0732">Signal</keyword>
<name>A0A5C5ZLV6_9BACT</name>
<accession>A0A5C5ZLV6</accession>
<comment type="caution">
    <text evidence="2">The sequence shown here is derived from an EMBL/GenBank/DDBJ whole genome shotgun (WGS) entry which is preliminary data.</text>
</comment>
<dbReference type="Gene3D" id="1.50.10.20">
    <property type="match status" value="1"/>
</dbReference>
<evidence type="ECO:0000256" key="1">
    <source>
        <dbReference type="SAM" id="SignalP"/>
    </source>
</evidence>
<organism evidence="2 3">
    <name type="scientific">Pseudobythopirellula maris</name>
    <dbReference type="NCBI Taxonomy" id="2527991"/>
    <lineage>
        <taxon>Bacteria</taxon>
        <taxon>Pseudomonadati</taxon>
        <taxon>Planctomycetota</taxon>
        <taxon>Planctomycetia</taxon>
        <taxon>Pirellulales</taxon>
        <taxon>Lacipirellulaceae</taxon>
        <taxon>Pseudobythopirellula</taxon>
    </lineage>
</organism>
<dbReference type="RefSeq" id="WP_146401545.1">
    <property type="nucleotide sequence ID" value="NZ_SJPQ01000003.1"/>
</dbReference>